<name>A0AAN6TU25_9PEZI</name>
<comment type="caution">
    <text evidence="2">The sequence shown here is derived from an EMBL/GenBank/DDBJ whole genome shotgun (WGS) entry which is preliminary data.</text>
</comment>
<gene>
    <name evidence="2" type="ORF">N657DRAFT_649507</name>
</gene>
<accession>A0AAN6TU25</accession>
<organism evidence="2 3">
    <name type="scientific">Parathielavia appendiculata</name>
    <dbReference type="NCBI Taxonomy" id="2587402"/>
    <lineage>
        <taxon>Eukaryota</taxon>
        <taxon>Fungi</taxon>
        <taxon>Dikarya</taxon>
        <taxon>Ascomycota</taxon>
        <taxon>Pezizomycotina</taxon>
        <taxon>Sordariomycetes</taxon>
        <taxon>Sordariomycetidae</taxon>
        <taxon>Sordariales</taxon>
        <taxon>Chaetomiaceae</taxon>
        <taxon>Parathielavia</taxon>
    </lineage>
</organism>
<dbReference type="AlphaFoldDB" id="A0AAN6TU25"/>
<dbReference type="Proteomes" id="UP001302602">
    <property type="component" value="Unassembled WGS sequence"/>
</dbReference>
<protein>
    <submittedName>
        <fullName evidence="2">Uncharacterized protein</fullName>
    </submittedName>
</protein>
<evidence type="ECO:0000313" key="3">
    <source>
        <dbReference type="Proteomes" id="UP001302602"/>
    </source>
</evidence>
<reference evidence="2" key="1">
    <citation type="journal article" date="2023" name="Mol. Phylogenet. Evol.">
        <title>Genome-scale phylogeny and comparative genomics of the fungal order Sordariales.</title>
        <authorList>
            <person name="Hensen N."/>
            <person name="Bonometti L."/>
            <person name="Westerberg I."/>
            <person name="Brannstrom I.O."/>
            <person name="Guillou S."/>
            <person name="Cros-Aarteil S."/>
            <person name="Calhoun S."/>
            <person name="Haridas S."/>
            <person name="Kuo A."/>
            <person name="Mondo S."/>
            <person name="Pangilinan J."/>
            <person name="Riley R."/>
            <person name="LaButti K."/>
            <person name="Andreopoulos B."/>
            <person name="Lipzen A."/>
            <person name="Chen C."/>
            <person name="Yan M."/>
            <person name="Daum C."/>
            <person name="Ng V."/>
            <person name="Clum A."/>
            <person name="Steindorff A."/>
            <person name="Ohm R.A."/>
            <person name="Martin F."/>
            <person name="Silar P."/>
            <person name="Natvig D.O."/>
            <person name="Lalanne C."/>
            <person name="Gautier V."/>
            <person name="Ament-Velasquez S.L."/>
            <person name="Kruys A."/>
            <person name="Hutchinson M.I."/>
            <person name="Powell A.J."/>
            <person name="Barry K."/>
            <person name="Miller A.N."/>
            <person name="Grigoriev I.V."/>
            <person name="Debuchy R."/>
            <person name="Gladieux P."/>
            <person name="Hiltunen Thoren M."/>
            <person name="Johannesson H."/>
        </authorList>
    </citation>
    <scope>NUCLEOTIDE SEQUENCE</scope>
    <source>
        <strain evidence="2">CBS 731.68</strain>
    </source>
</reference>
<sequence length="116" mass="12264">MTLDTSSQQRFAPSNGSAHFLHIVTSQALPRPLRAEVLSPWTCTPLTMASSALGRSGQRQPSFEAKHLAPNPLSKPPPPPLSDTELSRHSATDTVSVLAPSPSRGGGRSAAVCHFL</sequence>
<keyword evidence="3" id="KW-1185">Reference proteome</keyword>
<dbReference type="EMBL" id="MU853241">
    <property type="protein sequence ID" value="KAK4120160.1"/>
    <property type="molecule type" value="Genomic_DNA"/>
</dbReference>
<dbReference type="GeneID" id="87830508"/>
<feature type="region of interest" description="Disordered" evidence="1">
    <location>
        <begin position="52"/>
        <end position="110"/>
    </location>
</feature>
<evidence type="ECO:0000256" key="1">
    <source>
        <dbReference type="SAM" id="MobiDB-lite"/>
    </source>
</evidence>
<reference evidence="2" key="2">
    <citation type="submission" date="2023-05" db="EMBL/GenBank/DDBJ databases">
        <authorList>
            <consortium name="Lawrence Berkeley National Laboratory"/>
            <person name="Steindorff A."/>
            <person name="Hensen N."/>
            <person name="Bonometti L."/>
            <person name="Westerberg I."/>
            <person name="Brannstrom I.O."/>
            <person name="Guillou S."/>
            <person name="Cros-Aarteil S."/>
            <person name="Calhoun S."/>
            <person name="Haridas S."/>
            <person name="Kuo A."/>
            <person name="Mondo S."/>
            <person name="Pangilinan J."/>
            <person name="Riley R."/>
            <person name="Labutti K."/>
            <person name="Andreopoulos B."/>
            <person name="Lipzen A."/>
            <person name="Chen C."/>
            <person name="Yanf M."/>
            <person name="Daum C."/>
            <person name="Ng V."/>
            <person name="Clum A."/>
            <person name="Ohm R."/>
            <person name="Martin F."/>
            <person name="Silar P."/>
            <person name="Natvig D."/>
            <person name="Lalanne C."/>
            <person name="Gautier V."/>
            <person name="Ament-Velasquez S.L."/>
            <person name="Kruys A."/>
            <person name="Hutchinson M.I."/>
            <person name="Powell A.J."/>
            <person name="Barry K."/>
            <person name="Miller A.N."/>
            <person name="Grigoriev I.V."/>
            <person name="Debuchy R."/>
            <person name="Gladieux P."/>
            <person name="Thoren M.H."/>
            <person name="Johannesson H."/>
        </authorList>
    </citation>
    <scope>NUCLEOTIDE SEQUENCE</scope>
    <source>
        <strain evidence="2">CBS 731.68</strain>
    </source>
</reference>
<proteinExistence type="predicted"/>
<evidence type="ECO:0000313" key="2">
    <source>
        <dbReference type="EMBL" id="KAK4120160.1"/>
    </source>
</evidence>
<dbReference type="RefSeq" id="XP_062643931.1">
    <property type="nucleotide sequence ID" value="XM_062793739.1"/>
</dbReference>